<dbReference type="Proteomes" id="UP001530315">
    <property type="component" value="Unassembled WGS sequence"/>
</dbReference>
<evidence type="ECO:0000313" key="2">
    <source>
        <dbReference type="Proteomes" id="UP001530315"/>
    </source>
</evidence>
<organism evidence="1 2">
    <name type="scientific">Stephanodiscus triporus</name>
    <dbReference type="NCBI Taxonomy" id="2934178"/>
    <lineage>
        <taxon>Eukaryota</taxon>
        <taxon>Sar</taxon>
        <taxon>Stramenopiles</taxon>
        <taxon>Ochrophyta</taxon>
        <taxon>Bacillariophyta</taxon>
        <taxon>Coscinodiscophyceae</taxon>
        <taxon>Thalassiosirophycidae</taxon>
        <taxon>Stephanodiscales</taxon>
        <taxon>Stephanodiscaceae</taxon>
        <taxon>Stephanodiscus</taxon>
    </lineage>
</organism>
<sequence>MLNVADVAHSMQSWEIFLFWNRSLFEELHVAFKMGRARLTPQMQKCGVFGKLGWEWMKNAVLIRDRWCIEGEQITKDMIAMVKTIF</sequence>
<dbReference type="EMBL" id="JALLAZ020000901">
    <property type="protein sequence ID" value="KAL3785145.1"/>
    <property type="molecule type" value="Genomic_DNA"/>
</dbReference>
<gene>
    <name evidence="1" type="ORF">ACHAW5_005306</name>
</gene>
<comment type="caution">
    <text evidence="1">The sequence shown here is derived from an EMBL/GenBank/DDBJ whole genome shotgun (WGS) entry which is preliminary data.</text>
</comment>
<dbReference type="AlphaFoldDB" id="A0ABD3PFH4"/>
<name>A0ABD3PFH4_9STRA</name>
<accession>A0ABD3PFH4</accession>
<reference evidence="1 2" key="1">
    <citation type="submission" date="2024-10" db="EMBL/GenBank/DDBJ databases">
        <title>Updated reference genomes for cyclostephanoid diatoms.</title>
        <authorList>
            <person name="Roberts W.R."/>
            <person name="Alverson A.J."/>
        </authorList>
    </citation>
    <scope>NUCLEOTIDE SEQUENCE [LARGE SCALE GENOMIC DNA]</scope>
    <source>
        <strain evidence="1 2">AJA276-08</strain>
    </source>
</reference>
<keyword evidence="2" id="KW-1185">Reference proteome</keyword>
<evidence type="ECO:0000313" key="1">
    <source>
        <dbReference type="EMBL" id="KAL3785145.1"/>
    </source>
</evidence>
<proteinExistence type="predicted"/>
<protein>
    <submittedName>
        <fullName evidence="1">Uncharacterized protein</fullName>
    </submittedName>
</protein>